<dbReference type="InterPro" id="IPR038723">
    <property type="entry name" value="ArnR1-like_HTH"/>
</dbReference>
<dbReference type="InterPro" id="IPR036388">
    <property type="entry name" value="WH-like_DNA-bd_sf"/>
</dbReference>
<evidence type="ECO:0000313" key="2">
    <source>
        <dbReference type="EMBL" id="ACL11214.1"/>
    </source>
</evidence>
<evidence type="ECO:0000259" key="1">
    <source>
        <dbReference type="Pfam" id="PF14947"/>
    </source>
</evidence>
<dbReference type="AlphaFoldDB" id="B8D533"/>
<gene>
    <name evidence="2" type="ordered locus">DKAM_0888</name>
</gene>
<sequence length="201" mass="22467">MVVMNKQHRSSIDIVESILENLRGEGKSIKTHMLYASNLNTMVFEKYLSMLIRKGLILKIGDASEYTLSNKGKILLERIRNLKRMLLEDDEGDGLVDKKLNTVMERNLGCMVKVHGWQGYKGVSGAYYYVYTIKNSSGSYIVDTVLSSEPDILVEACIRMLMISTDIGVPAILVVKGSSEKHVVMDLLGKIDASKIMVLSM</sequence>
<organism evidence="2 3">
    <name type="scientific">Desulfurococcus amylolyticus (strain DSM 18924 / JCM 16383 / VKM B-2413 / 1221n)</name>
    <name type="common">Desulfurococcus kamchatkensis</name>
    <dbReference type="NCBI Taxonomy" id="490899"/>
    <lineage>
        <taxon>Archaea</taxon>
        <taxon>Thermoproteota</taxon>
        <taxon>Thermoprotei</taxon>
        <taxon>Desulfurococcales</taxon>
        <taxon>Desulfurococcaceae</taxon>
        <taxon>Desulfurococcus</taxon>
    </lineage>
</organism>
<proteinExistence type="predicted"/>
<dbReference type="KEGG" id="dka:DKAM_0888"/>
<name>B8D533_DESA1</name>
<dbReference type="Pfam" id="PF14947">
    <property type="entry name" value="HTH_45"/>
    <property type="match status" value="1"/>
</dbReference>
<evidence type="ECO:0000313" key="3">
    <source>
        <dbReference type="Proteomes" id="UP000006903"/>
    </source>
</evidence>
<dbReference type="Gene3D" id="1.10.10.10">
    <property type="entry name" value="Winged helix-like DNA-binding domain superfamily/Winged helix DNA-binding domain"/>
    <property type="match status" value="1"/>
</dbReference>
<dbReference type="STRING" id="490899.DKAM_0888"/>
<dbReference type="eggNOG" id="arCOG01055">
    <property type="taxonomic scope" value="Archaea"/>
</dbReference>
<dbReference type="EMBL" id="CP001140">
    <property type="protein sequence ID" value="ACL11214.1"/>
    <property type="molecule type" value="Genomic_DNA"/>
</dbReference>
<accession>B8D533</accession>
<protein>
    <recommendedName>
        <fullName evidence="1">ArnR1-like winged helix-turn-helix domain-containing protein</fullName>
    </recommendedName>
</protein>
<feature type="domain" description="ArnR1-like winged helix-turn-helix" evidence="1">
    <location>
        <begin position="9"/>
        <end position="85"/>
    </location>
</feature>
<reference evidence="2 3" key="1">
    <citation type="journal article" date="2009" name="J. Bacteriol.">
        <title>Complete genome sequence of the anaerobic, protein-degrading hyperthermophilic crenarchaeon Desulfurococcus kamchatkensis.</title>
        <authorList>
            <person name="Ravin N.V."/>
            <person name="Mardanov A.V."/>
            <person name="Beletsky A.V."/>
            <person name="Kublanov I.V."/>
            <person name="Kolganova T.V."/>
            <person name="Lebedinsky A.V."/>
            <person name="Chernyh N.A."/>
            <person name="Bonch-Osmolovskaya E.A."/>
            <person name="Skryabin K.G."/>
        </authorList>
    </citation>
    <scope>NUCLEOTIDE SEQUENCE [LARGE SCALE GENOMIC DNA]</scope>
    <source>
        <strain evidence="3">DSM 18924 / JCM 16383 / VKM B-2413 / 1221n</strain>
    </source>
</reference>
<dbReference type="Proteomes" id="UP000006903">
    <property type="component" value="Chromosome"/>
</dbReference>
<dbReference type="HOGENOM" id="CLU_1363710_0_0_2"/>